<protein>
    <submittedName>
        <fullName evidence="1">Uncharacterized protein</fullName>
    </submittedName>
</protein>
<evidence type="ECO:0000313" key="2">
    <source>
        <dbReference type="Proteomes" id="UP001302249"/>
    </source>
</evidence>
<proteinExistence type="predicted"/>
<reference evidence="1 2" key="1">
    <citation type="submission" date="2023-09" db="EMBL/GenBank/DDBJ databases">
        <authorList>
            <person name="Rey-Velasco X."/>
        </authorList>
    </citation>
    <scope>NUCLEOTIDE SEQUENCE [LARGE SCALE GENOMIC DNA]</scope>
    <source>
        <strain evidence="1 2">W311</strain>
    </source>
</reference>
<dbReference type="RefSeq" id="WP_313913408.1">
    <property type="nucleotide sequence ID" value="NZ_CP135076.1"/>
</dbReference>
<keyword evidence="2" id="KW-1185">Reference proteome</keyword>
<dbReference type="EMBL" id="CP135076">
    <property type="protein sequence ID" value="WNO52695.1"/>
    <property type="molecule type" value="Genomic_DNA"/>
</dbReference>
<organism evidence="1 2">
    <name type="scientific">Stakelama saccharophila</name>
    <dbReference type="NCBI Taxonomy" id="3075605"/>
    <lineage>
        <taxon>Bacteria</taxon>
        <taxon>Pseudomonadati</taxon>
        <taxon>Pseudomonadota</taxon>
        <taxon>Alphaproteobacteria</taxon>
        <taxon>Sphingomonadales</taxon>
        <taxon>Sphingomonadaceae</taxon>
        <taxon>Stakelama</taxon>
    </lineage>
</organism>
<evidence type="ECO:0000313" key="1">
    <source>
        <dbReference type="EMBL" id="WNO52695.1"/>
    </source>
</evidence>
<name>A0ABZ0B5W9_9SPHN</name>
<gene>
    <name evidence="1" type="ORF">RPR59_09480</name>
</gene>
<dbReference type="Proteomes" id="UP001302249">
    <property type="component" value="Chromosome"/>
</dbReference>
<accession>A0ABZ0B5W9</accession>
<sequence>MMIAPPLMMAAQLIAQQAQIAPAASFKSGGAQADLFRSAAEGSNEAFAAGLINAEPFPAWNGMASAAREDTRLRSLSVYGGSGRRTIVYYRPGSAERLATACRVRVDRKGTHEDWAAARRWCRAVLAETGDHR</sequence>